<evidence type="ECO:0000259" key="2">
    <source>
        <dbReference type="PROSITE" id="PS51671"/>
    </source>
</evidence>
<feature type="domain" description="ACT" evidence="2">
    <location>
        <begin position="642"/>
        <end position="717"/>
    </location>
</feature>
<dbReference type="GO" id="GO:0005886">
    <property type="term" value="C:plasma membrane"/>
    <property type="evidence" value="ECO:0007669"/>
    <property type="project" value="TreeGrafter"/>
</dbReference>
<dbReference type="PANTHER" id="PTHR21262">
    <property type="entry name" value="GUANOSINE-3',5'-BIS DIPHOSPHATE 3'-PYROPHOSPHOHYDROLASE"/>
    <property type="match status" value="1"/>
</dbReference>
<dbReference type="FunFam" id="3.30.460.10:FF:000001">
    <property type="entry name" value="GTP pyrophosphokinase RelA"/>
    <property type="match status" value="1"/>
</dbReference>
<comment type="similarity">
    <text evidence="1">Belongs to the RelA/SpoT family.</text>
</comment>
<dbReference type="SUPFAM" id="SSF81271">
    <property type="entry name" value="TGS-like"/>
    <property type="match status" value="1"/>
</dbReference>
<dbReference type="InterPro" id="IPR043519">
    <property type="entry name" value="NT_sf"/>
</dbReference>
<dbReference type="PANTHER" id="PTHR21262:SF36">
    <property type="entry name" value="BIFUNCTIONAL (P)PPGPP SYNTHASE_HYDROLASE SPOT"/>
    <property type="match status" value="1"/>
</dbReference>
<dbReference type="GO" id="GO:0042594">
    <property type="term" value="P:response to starvation"/>
    <property type="evidence" value="ECO:0007669"/>
    <property type="project" value="TreeGrafter"/>
</dbReference>
<accession>A0A381P1M3</accession>
<dbReference type="FunFam" id="3.10.20.30:FF:000002">
    <property type="entry name" value="GTP pyrophosphokinase (RelA/SpoT)"/>
    <property type="match status" value="1"/>
</dbReference>
<dbReference type="InterPro" id="IPR006674">
    <property type="entry name" value="HD_domain"/>
</dbReference>
<name>A0A381P1M3_9ZZZZ</name>
<dbReference type="SUPFAM" id="SSF55021">
    <property type="entry name" value="ACT-like"/>
    <property type="match status" value="1"/>
</dbReference>
<dbReference type="GO" id="GO:0008893">
    <property type="term" value="F:guanosine-3',5'-bis(diphosphate) 3'-diphosphatase activity"/>
    <property type="evidence" value="ECO:0007669"/>
    <property type="project" value="TreeGrafter"/>
</dbReference>
<feature type="domain" description="HD" evidence="3">
    <location>
        <begin position="60"/>
        <end position="159"/>
    </location>
</feature>
<dbReference type="CDD" id="cd04876">
    <property type="entry name" value="ACT_RelA-SpoT"/>
    <property type="match status" value="1"/>
</dbReference>
<dbReference type="InterPro" id="IPR012675">
    <property type="entry name" value="Beta-grasp_dom_sf"/>
</dbReference>
<dbReference type="GO" id="GO:0008728">
    <property type="term" value="F:GTP diphosphokinase activity"/>
    <property type="evidence" value="ECO:0007669"/>
    <property type="project" value="TreeGrafter"/>
</dbReference>
<dbReference type="Pfam" id="PF04607">
    <property type="entry name" value="RelA_SpoT"/>
    <property type="match status" value="1"/>
</dbReference>
<evidence type="ECO:0000259" key="4">
    <source>
        <dbReference type="PROSITE" id="PS51880"/>
    </source>
</evidence>
<dbReference type="GO" id="GO:0015969">
    <property type="term" value="P:guanosine tetraphosphate metabolic process"/>
    <property type="evidence" value="ECO:0007669"/>
    <property type="project" value="InterPro"/>
</dbReference>
<dbReference type="Pfam" id="PF13328">
    <property type="entry name" value="HD_4"/>
    <property type="match status" value="1"/>
</dbReference>
<dbReference type="InterPro" id="IPR045865">
    <property type="entry name" value="ACT-like_dom_sf"/>
</dbReference>
<dbReference type="SMART" id="SM00471">
    <property type="entry name" value="HDc"/>
    <property type="match status" value="1"/>
</dbReference>
<dbReference type="Gene3D" id="3.10.20.30">
    <property type="match status" value="1"/>
</dbReference>
<dbReference type="AlphaFoldDB" id="A0A381P1M3"/>
<dbReference type="EMBL" id="UINC01000718">
    <property type="protein sequence ID" value="SUZ60088.1"/>
    <property type="molecule type" value="Genomic_DNA"/>
</dbReference>
<dbReference type="InterPro" id="IPR012676">
    <property type="entry name" value="TGS-like"/>
</dbReference>
<proteinExistence type="inferred from homology"/>
<dbReference type="PROSITE" id="PS51671">
    <property type="entry name" value="ACT"/>
    <property type="match status" value="1"/>
</dbReference>
<dbReference type="InterPro" id="IPR002912">
    <property type="entry name" value="ACT_dom"/>
</dbReference>
<dbReference type="CDD" id="cd00077">
    <property type="entry name" value="HDc"/>
    <property type="match status" value="1"/>
</dbReference>
<dbReference type="InterPro" id="IPR033655">
    <property type="entry name" value="TGS_RelA/SpoT"/>
</dbReference>
<dbReference type="PROSITE" id="PS51880">
    <property type="entry name" value="TGS"/>
    <property type="match status" value="1"/>
</dbReference>
<dbReference type="PROSITE" id="PS51831">
    <property type="entry name" value="HD"/>
    <property type="match status" value="1"/>
</dbReference>
<gene>
    <name evidence="5" type="ORF">METZ01_LOCUS12942</name>
</gene>
<dbReference type="CDD" id="cd05399">
    <property type="entry name" value="NT_Rel-Spo_like"/>
    <property type="match status" value="1"/>
</dbReference>
<dbReference type="SUPFAM" id="SSF81301">
    <property type="entry name" value="Nucleotidyltransferase"/>
    <property type="match status" value="1"/>
</dbReference>
<dbReference type="InterPro" id="IPR004095">
    <property type="entry name" value="TGS"/>
</dbReference>
<evidence type="ECO:0008006" key="6">
    <source>
        <dbReference type="Google" id="ProtNLM"/>
    </source>
</evidence>
<dbReference type="Pfam" id="PF13291">
    <property type="entry name" value="ACT_4"/>
    <property type="match status" value="1"/>
</dbReference>
<dbReference type="InterPro" id="IPR004811">
    <property type="entry name" value="RelA/Spo_fam"/>
</dbReference>
<evidence type="ECO:0000313" key="5">
    <source>
        <dbReference type="EMBL" id="SUZ60088.1"/>
    </source>
</evidence>
<dbReference type="SMART" id="SM00954">
    <property type="entry name" value="RelA_SpoT"/>
    <property type="match status" value="1"/>
</dbReference>
<feature type="domain" description="TGS" evidence="4">
    <location>
        <begin position="400"/>
        <end position="461"/>
    </location>
</feature>
<protein>
    <recommendedName>
        <fullName evidence="6">TGS domain-containing protein</fullName>
    </recommendedName>
</protein>
<dbReference type="Gene3D" id="3.30.70.260">
    <property type="match status" value="1"/>
</dbReference>
<dbReference type="Pfam" id="PF02824">
    <property type="entry name" value="TGS"/>
    <property type="match status" value="1"/>
</dbReference>
<reference evidence="5" key="1">
    <citation type="submission" date="2018-05" db="EMBL/GenBank/DDBJ databases">
        <authorList>
            <person name="Lanie J.A."/>
            <person name="Ng W.-L."/>
            <person name="Kazmierczak K.M."/>
            <person name="Andrzejewski T.M."/>
            <person name="Davidsen T.M."/>
            <person name="Wayne K.J."/>
            <person name="Tettelin H."/>
            <person name="Glass J.I."/>
            <person name="Rusch D."/>
            <person name="Podicherti R."/>
            <person name="Tsui H.-C.T."/>
            <person name="Winkler M.E."/>
        </authorList>
    </citation>
    <scope>NUCLEOTIDE SEQUENCE</scope>
</reference>
<evidence type="ECO:0000259" key="3">
    <source>
        <dbReference type="PROSITE" id="PS51831"/>
    </source>
</evidence>
<dbReference type="SUPFAM" id="SSF109604">
    <property type="entry name" value="HD-domain/PDEase-like"/>
    <property type="match status" value="1"/>
</dbReference>
<dbReference type="FunFam" id="1.10.3210.10:FF:000001">
    <property type="entry name" value="GTP pyrophosphokinase RelA"/>
    <property type="match status" value="1"/>
</dbReference>
<dbReference type="InterPro" id="IPR003607">
    <property type="entry name" value="HD/PDEase_dom"/>
</dbReference>
<dbReference type="InterPro" id="IPR007685">
    <property type="entry name" value="RelA_SpoT"/>
</dbReference>
<dbReference type="Gene3D" id="3.30.460.10">
    <property type="entry name" value="Beta Polymerase, domain 2"/>
    <property type="match status" value="1"/>
</dbReference>
<dbReference type="NCBIfam" id="TIGR00691">
    <property type="entry name" value="spoT_relA"/>
    <property type="match status" value="1"/>
</dbReference>
<sequence length="717" mass="81072">MEQFLEKAAEMLDRKPPKPMKQLMDGLGYLDDIDHQLIKKAYVYASIAHDHQSRRTGEPYIHHPVAVARTLAELNLDKESIAAGLLHDVLEDTELSTDFIAKEFGKEILTLVDGVSKLDQIEYEESNQVQAENFRKMMLAMVKDIRVILIKLADRLHNIQTLHALEQKKQFKIAKETLQIYAPIANRLGIYQMKTDLEREAFRYAYPWRYKILQKALKRKIGNQKRTLGTIVGRISRNLKKSGLDVEIQSREKALFSIFNKMKNKNLSLDQVIDVFGLRIIVDQVEECYQVLGIVHQIYKPIAGKVKDYIAIPRVNGYQSIHTSLLGPNGTPIEVQVRTKAMDRVAKTGIAAHWKYKLDDPEGLPPQIKAREWLATIQEIQGTAHPEEFLESIKVDLFPDKIYVFTPKGKILRLPVNSTCVDFAYAVHTGVGNSCIGAKIDRVQAPLRTILKSGQTIDIMTSKNSNPDPSWLGFITTVKARHNIRNYLKKLNTTETIALGKRLFNNALATLGKKQRNITRKQMKSLLADMAFTNREELYESIGLGDKNPILMAQILLGEADEKIKNKNHAPLLIKGTEGVSISFPKCCTPIPGDTIIGHLSMQRGLVIHRRNCGHVANFNKEGSRWIGAQWSDDIEHGLATEIKVHVMHKPGSLAEVAGTIANKGCNVESVAVAREYEDDTVDLLFLIQIKHRQELATVMREIKRMKNVLTVSRNLN</sequence>
<dbReference type="Gene3D" id="1.10.3210.10">
    <property type="entry name" value="Hypothetical protein af1432"/>
    <property type="match status" value="1"/>
</dbReference>
<evidence type="ECO:0000256" key="1">
    <source>
        <dbReference type="ARBA" id="ARBA00007476"/>
    </source>
</evidence>
<organism evidence="5">
    <name type="scientific">marine metagenome</name>
    <dbReference type="NCBI Taxonomy" id="408172"/>
    <lineage>
        <taxon>unclassified sequences</taxon>
        <taxon>metagenomes</taxon>
        <taxon>ecological metagenomes</taxon>
    </lineage>
</organism>
<dbReference type="CDD" id="cd01668">
    <property type="entry name" value="TGS_RSH"/>
    <property type="match status" value="1"/>
</dbReference>